<protein>
    <recommendedName>
        <fullName evidence="4">DUF1461 domain-containing protein</fullName>
    </recommendedName>
</protein>
<dbReference type="RefSeq" id="WP_159287800.1">
    <property type="nucleotide sequence ID" value="NZ_CACSIM010000003.1"/>
</dbReference>
<evidence type="ECO:0000256" key="1">
    <source>
        <dbReference type="SAM" id="Phobius"/>
    </source>
</evidence>
<dbReference type="Proteomes" id="UP000439591">
    <property type="component" value="Unassembled WGS sequence"/>
</dbReference>
<keyword evidence="1" id="KW-0812">Transmembrane</keyword>
<name>A0A5S9PJJ2_9GAMM</name>
<proteinExistence type="predicted"/>
<accession>A0A5S9PJJ2</accession>
<evidence type="ECO:0008006" key="4">
    <source>
        <dbReference type="Google" id="ProtNLM"/>
    </source>
</evidence>
<dbReference type="EMBL" id="CACSIM010000003">
    <property type="protein sequence ID" value="CAA0103860.1"/>
    <property type="molecule type" value="Genomic_DNA"/>
</dbReference>
<dbReference type="AlphaFoldDB" id="A0A5S9PJJ2"/>
<feature type="transmembrane region" description="Helical" evidence="1">
    <location>
        <begin position="126"/>
        <end position="143"/>
    </location>
</feature>
<gene>
    <name evidence="2" type="ORF">KFEGEMFD_02066</name>
</gene>
<reference evidence="2 3" key="1">
    <citation type="submission" date="2019-11" db="EMBL/GenBank/DDBJ databases">
        <authorList>
            <person name="Holert J."/>
        </authorList>
    </citation>
    <scope>NUCLEOTIDE SEQUENCE [LARGE SCALE GENOMIC DNA]</scope>
    <source>
        <strain evidence="2">BC3_2A</strain>
    </source>
</reference>
<sequence length="246" mass="28751">MYNTALHPLRNLLYSSLSLILCLYISWHALLSVNFFYGFWHDNIGIAETIAETGPQNRYRQHFEDTDRSQRIELFKDICHAITHQGEGLRDIYYSPTPDTKIPLLHKAEIIHLQDVANLITLTQNLEPYMLIAWLVLTALYFFRSWPLPSYLQLLAVNSVLIVSLTAAILLFGWVEVFYAAHRWIFPDDHQWFFFYQDSLMSMMMQAPDLFLYIGITMLIVAIIIFASLHSSLRRIQTKWPTTSQC</sequence>
<evidence type="ECO:0000313" key="3">
    <source>
        <dbReference type="Proteomes" id="UP000439591"/>
    </source>
</evidence>
<feature type="transmembrane region" description="Helical" evidence="1">
    <location>
        <begin position="210"/>
        <end position="229"/>
    </location>
</feature>
<keyword evidence="1" id="KW-1133">Transmembrane helix</keyword>
<evidence type="ECO:0000313" key="2">
    <source>
        <dbReference type="EMBL" id="CAA0103860.1"/>
    </source>
</evidence>
<dbReference type="Pfam" id="PF07314">
    <property type="entry name" value="Lit"/>
    <property type="match status" value="1"/>
</dbReference>
<keyword evidence="1" id="KW-0472">Membrane</keyword>
<organism evidence="2 3">
    <name type="scientific">Zhongshania aliphaticivorans</name>
    <dbReference type="NCBI Taxonomy" id="1470434"/>
    <lineage>
        <taxon>Bacteria</taxon>
        <taxon>Pseudomonadati</taxon>
        <taxon>Pseudomonadota</taxon>
        <taxon>Gammaproteobacteria</taxon>
        <taxon>Cellvibrionales</taxon>
        <taxon>Spongiibacteraceae</taxon>
        <taxon>Zhongshania</taxon>
    </lineage>
</organism>
<feature type="transmembrane region" description="Helical" evidence="1">
    <location>
        <begin position="155"/>
        <end position="175"/>
    </location>
</feature>
<feature type="transmembrane region" description="Helical" evidence="1">
    <location>
        <begin position="12"/>
        <end position="30"/>
    </location>
</feature>
<dbReference type="InterPro" id="IPR010178">
    <property type="entry name" value="Lit"/>
</dbReference>